<organism evidence="16 17">
    <name type="scientific">Curvularia clavata</name>
    <dbReference type="NCBI Taxonomy" id="95742"/>
    <lineage>
        <taxon>Eukaryota</taxon>
        <taxon>Fungi</taxon>
        <taxon>Dikarya</taxon>
        <taxon>Ascomycota</taxon>
        <taxon>Pezizomycotina</taxon>
        <taxon>Dothideomycetes</taxon>
        <taxon>Pleosporomycetidae</taxon>
        <taxon>Pleosporales</taxon>
        <taxon>Pleosporineae</taxon>
        <taxon>Pleosporaceae</taxon>
        <taxon>Curvularia</taxon>
    </lineage>
</organism>
<evidence type="ECO:0000256" key="3">
    <source>
        <dbReference type="ARBA" id="ARBA00012251"/>
    </source>
</evidence>
<keyword evidence="6" id="KW-0677">Repeat</keyword>
<dbReference type="Pfam" id="PF01485">
    <property type="entry name" value="IBR"/>
    <property type="match status" value="1"/>
</dbReference>
<keyword evidence="8" id="KW-0833">Ubl conjugation pathway</keyword>
<evidence type="ECO:0000256" key="6">
    <source>
        <dbReference type="ARBA" id="ARBA00022737"/>
    </source>
</evidence>
<evidence type="ECO:0000256" key="7">
    <source>
        <dbReference type="ARBA" id="ARBA00022771"/>
    </source>
</evidence>
<sequence>MAETLDDERSEELSTLQSIYPELAIDDSNPYYATLELLVAPTKPIPVTFEPGQNIERLAYLPPLRLDLLLPDGYPTQVPPIVKPSTSPSWLPDNLLATLFNEVQSLWQEYGGGMVLFAYISSLQEQAENAFGLEQLTLPASIQKDMVEYARRMKKELFDKETFDCEVCLEPKKGSACYRMARCSHVFCIACLQDYYNNCITEGDVGNVKCMSTECGSSGKKKNRLVSPKELLQIPIPRSQVERYANLKRKKKIESDPNIAFCPRSWCQGAMRTSKYPKITDVSQMDESDSEAEDIPEQTPSTDTGIEKRLVGVRGMDRLQVCEDCNLAFCVVCLASWHGDFVRCEPRDATQLTEEDQASLNFIAKNTTPCPYCSVPCQKSYGCNHITCAQCKTHFCYLCSAWLNPDHPYAHFNDPKNKNCFERLMDGAEGDMANGAVRFGGRRGAEQVADFWEQEAMRIQMAEFEDEVR</sequence>
<feature type="domain" description="RWD" evidence="14">
    <location>
        <begin position="11"/>
        <end position="130"/>
    </location>
</feature>
<evidence type="ECO:0000259" key="13">
    <source>
        <dbReference type="PROSITE" id="PS50089"/>
    </source>
</evidence>
<evidence type="ECO:0000313" key="16">
    <source>
        <dbReference type="EMBL" id="USP80817.1"/>
    </source>
</evidence>
<comment type="pathway">
    <text evidence="2">Protein modification; protein ubiquitination.</text>
</comment>
<dbReference type="FunFam" id="3.30.40.10:FF:000416">
    <property type="entry name" value="RBR-type E3 ubiquitin transferase"/>
    <property type="match status" value="1"/>
</dbReference>
<dbReference type="PANTHER" id="PTHR11685">
    <property type="entry name" value="RBR FAMILY RING FINGER AND IBR DOMAIN-CONTAINING"/>
    <property type="match status" value="1"/>
</dbReference>
<evidence type="ECO:0000256" key="12">
    <source>
        <dbReference type="SAM" id="MobiDB-lite"/>
    </source>
</evidence>
<keyword evidence="9" id="KW-0862">Zinc</keyword>
<dbReference type="InterPro" id="IPR002867">
    <property type="entry name" value="IBR_dom"/>
</dbReference>
<dbReference type="InterPro" id="IPR001841">
    <property type="entry name" value="Znf_RING"/>
</dbReference>
<dbReference type="InterPro" id="IPR044066">
    <property type="entry name" value="TRIAD_supradom"/>
</dbReference>
<feature type="compositionally biased region" description="Acidic residues" evidence="12">
    <location>
        <begin position="284"/>
        <end position="296"/>
    </location>
</feature>
<evidence type="ECO:0000256" key="5">
    <source>
        <dbReference type="ARBA" id="ARBA00022723"/>
    </source>
</evidence>
<keyword evidence="4" id="KW-0808">Transferase</keyword>
<evidence type="ECO:0000256" key="9">
    <source>
        <dbReference type="ARBA" id="ARBA00022833"/>
    </source>
</evidence>
<dbReference type="VEuPathDB" id="FungiDB:yc1106_08091"/>
<gene>
    <name evidence="16" type="ORF">yc1106_08091</name>
</gene>
<dbReference type="InterPro" id="IPR013083">
    <property type="entry name" value="Znf_RING/FYVE/PHD"/>
</dbReference>
<dbReference type="GO" id="GO:0061630">
    <property type="term" value="F:ubiquitin protein ligase activity"/>
    <property type="evidence" value="ECO:0007669"/>
    <property type="project" value="UniProtKB-EC"/>
</dbReference>
<dbReference type="AlphaFoldDB" id="A0A9Q8ZCQ7"/>
<dbReference type="Pfam" id="PF22191">
    <property type="entry name" value="IBR_1"/>
    <property type="match status" value="1"/>
</dbReference>
<dbReference type="InterPro" id="IPR016135">
    <property type="entry name" value="UBQ-conjugating_enzyme/RWD"/>
</dbReference>
<evidence type="ECO:0000313" key="17">
    <source>
        <dbReference type="Proteomes" id="UP001056012"/>
    </source>
</evidence>
<accession>A0A9Q8ZCQ7</accession>
<dbReference type="EMBL" id="CP089279">
    <property type="protein sequence ID" value="USP80817.1"/>
    <property type="molecule type" value="Genomic_DNA"/>
</dbReference>
<comment type="catalytic activity">
    <reaction evidence="1">
        <text>[E2 ubiquitin-conjugating enzyme]-S-ubiquitinyl-L-cysteine + [acceptor protein]-L-lysine = [E2 ubiquitin-conjugating enzyme]-L-cysteine + [acceptor protein]-N(6)-ubiquitinyl-L-lysine.</text>
        <dbReference type="EC" id="2.3.2.31"/>
    </reaction>
</comment>
<dbReference type="PROSITE" id="PS00518">
    <property type="entry name" value="ZF_RING_1"/>
    <property type="match status" value="1"/>
</dbReference>
<feature type="domain" description="RING-type" evidence="13">
    <location>
        <begin position="165"/>
        <end position="199"/>
    </location>
</feature>
<dbReference type="InterPro" id="IPR031127">
    <property type="entry name" value="E3_UB_ligase_RBR"/>
</dbReference>
<dbReference type="SMART" id="SM00647">
    <property type="entry name" value="IBR"/>
    <property type="match status" value="1"/>
</dbReference>
<dbReference type="PROSITE" id="PS50908">
    <property type="entry name" value="RWD"/>
    <property type="match status" value="1"/>
</dbReference>
<evidence type="ECO:0000256" key="4">
    <source>
        <dbReference type="ARBA" id="ARBA00022679"/>
    </source>
</evidence>
<dbReference type="PROSITE" id="PS51873">
    <property type="entry name" value="TRIAD"/>
    <property type="match status" value="1"/>
</dbReference>
<dbReference type="CDD" id="cd23820">
    <property type="entry name" value="RWD_RNF14"/>
    <property type="match status" value="1"/>
</dbReference>
<dbReference type="Gene3D" id="3.30.40.10">
    <property type="entry name" value="Zinc/RING finger domain, C3HC4 (zinc finger)"/>
    <property type="match status" value="1"/>
</dbReference>
<dbReference type="Proteomes" id="UP001056012">
    <property type="component" value="Chromosome 6"/>
</dbReference>
<dbReference type="GO" id="GO:0008270">
    <property type="term" value="F:zinc ion binding"/>
    <property type="evidence" value="ECO:0007669"/>
    <property type="project" value="UniProtKB-KW"/>
</dbReference>
<dbReference type="CDD" id="cd23134">
    <property type="entry name" value="RING-HC_ITT1-like"/>
    <property type="match status" value="1"/>
</dbReference>
<dbReference type="CDD" id="cd20354">
    <property type="entry name" value="Rcat_RBR_RNF14"/>
    <property type="match status" value="1"/>
</dbReference>
<evidence type="ECO:0000256" key="8">
    <source>
        <dbReference type="ARBA" id="ARBA00022786"/>
    </source>
</evidence>
<keyword evidence="17" id="KW-1185">Reference proteome</keyword>
<protein>
    <recommendedName>
        <fullName evidence="3">RBR-type E3 ubiquitin transferase</fullName>
        <ecNumber evidence="3">2.3.2.31</ecNumber>
    </recommendedName>
</protein>
<dbReference type="InterPro" id="IPR017907">
    <property type="entry name" value="Znf_RING_CS"/>
</dbReference>
<evidence type="ECO:0000259" key="15">
    <source>
        <dbReference type="PROSITE" id="PS51873"/>
    </source>
</evidence>
<dbReference type="SUPFAM" id="SSF54495">
    <property type="entry name" value="UBC-like"/>
    <property type="match status" value="1"/>
</dbReference>
<dbReference type="SUPFAM" id="SSF57850">
    <property type="entry name" value="RING/U-box"/>
    <property type="match status" value="2"/>
</dbReference>
<dbReference type="EC" id="2.3.2.31" evidence="3"/>
<dbReference type="Gene3D" id="1.20.120.1750">
    <property type="match status" value="1"/>
</dbReference>
<evidence type="ECO:0000256" key="11">
    <source>
        <dbReference type="PROSITE-ProRule" id="PRU00175"/>
    </source>
</evidence>
<dbReference type="GO" id="GO:0016567">
    <property type="term" value="P:protein ubiquitination"/>
    <property type="evidence" value="ECO:0007669"/>
    <property type="project" value="InterPro"/>
</dbReference>
<dbReference type="Pfam" id="PF05773">
    <property type="entry name" value="RWD"/>
    <property type="match status" value="1"/>
</dbReference>
<dbReference type="InterPro" id="IPR047548">
    <property type="entry name" value="Rcat_RBR_RNF14"/>
</dbReference>
<evidence type="ECO:0000256" key="2">
    <source>
        <dbReference type="ARBA" id="ARBA00004906"/>
    </source>
</evidence>
<dbReference type="OrthoDB" id="1431934at2759"/>
<proteinExistence type="inferred from homology"/>
<reference evidence="16" key="1">
    <citation type="submission" date="2021-12" db="EMBL/GenBank/DDBJ databases">
        <title>Curvularia clavata genome.</title>
        <authorList>
            <person name="Cao Y."/>
        </authorList>
    </citation>
    <scope>NUCLEOTIDE SEQUENCE</scope>
    <source>
        <strain evidence="16">Yc1106</strain>
    </source>
</reference>
<keyword evidence="7 11" id="KW-0863">Zinc-finger</keyword>
<feature type="region of interest" description="Disordered" evidence="12">
    <location>
        <begin position="283"/>
        <end position="303"/>
    </location>
</feature>
<dbReference type="FunFam" id="1.20.120.1750:FF:000061">
    <property type="entry name" value="RBR-type E3 ubiquitin transferase"/>
    <property type="match status" value="1"/>
</dbReference>
<dbReference type="FunFam" id="3.10.110.10:FF:000112">
    <property type="entry name" value="RBR-type E3 ubiquitin transferase"/>
    <property type="match status" value="1"/>
</dbReference>
<evidence type="ECO:0000256" key="10">
    <source>
        <dbReference type="ARBA" id="ARBA00044508"/>
    </source>
</evidence>
<dbReference type="PROSITE" id="PS50089">
    <property type="entry name" value="ZF_RING_2"/>
    <property type="match status" value="1"/>
</dbReference>
<evidence type="ECO:0000256" key="1">
    <source>
        <dbReference type="ARBA" id="ARBA00001798"/>
    </source>
</evidence>
<dbReference type="Gene3D" id="3.10.110.10">
    <property type="entry name" value="Ubiquitin Conjugating Enzyme"/>
    <property type="match status" value="1"/>
</dbReference>
<dbReference type="SMART" id="SM00591">
    <property type="entry name" value="RWD"/>
    <property type="match status" value="1"/>
</dbReference>
<comment type="similarity">
    <text evidence="10">Belongs to the RBR family. RNF14 subfamily.</text>
</comment>
<name>A0A9Q8ZCQ7_CURCL</name>
<keyword evidence="5" id="KW-0479">Metal-binding</keyword>
<dbReference type="InterPro" id="IPR006575">
    <property type="entry name" value="RWD_dom"/>
</dbReference>
<evidence type="ECO:0000259" key="14">
    <source>
        <dbReference type="PROSITE" id="PS50908"/>
    </source>
</evidence>
<feature type="domain" description="RING-type" evidence="15">
    <location>
        <begin position="161"/>
        <end position="424"/>
    </location>
</feature>